<dbReference type="Proteomes" id="UP001374579">
    <property type="component" value="Unassembled WGS sequence"/>
</dbReference>
<reference evidence="2 3" key="1">
    <citation type="submission" date="2024-02" db="EMBL/GenBank/DDBJ databases">
        <title>Chromosome-scale genome assembly of the rough periwinkle Littorina saxatilis.</title>
        <authorList>
            <person name="De Jode A."/>
            <person name="Faria R."/>
            <person name="Formenti G."/>
            <person name="Sims Y."/>
            <person name="Smith T.P."/>
            <person name="Tracey A."/>
            <person name="Wood J.M.D."/>
            <person name="Zagrodzka Z.B."/>
            <person name="Johannesson K."/>
            <person name="Butlin R.K."/>
            <person name="Leder E.H."/>
        </authorList>
    </citation>
    <scope>NUCLEOTIDE SEQUENCE [LARGE SCALE GENOMIC DNA]</scope>
    <source>
        <strain evidence="2">Snail1</strain>
        <tissue evidence="2">Muscle</tissue>
    </source>
</reference>
<evidence type="ECO:0000313" key="3">
    <source>
        <dbReference type="Proteomes" id="UP001374579"/>
    </source>
</evidence>
<feature type="signal peptide" evidence="1">
    <location>
        <begin position="1"/>
        <end position="21"/>
    </location>
</feature>
<comment type="caution">
    <text evidence="2">The sequence shown here is derived from an EMBL/GenBank/DDBJ whole genome shotgun (WGS) entry which is preliminary data.</text>
</comment>
<feature type="chain" id="PRO_5042924064" evidence="1">
    <location>
        <begin position="22"/>
        <end position="487"/>
    </location>
</feature>
<accession>A0AAN9AWA2</accession>
<sequence>MDDQLGASVLVLIFLCGCTVSHYLGEGQGLKNEVTTFQILPANSAENLYPPKASHRTSQHSFRQDDSTFLNILQLCHPGGRQTAGFEGLQPQGTVLEKTFVLVVAARGFHRHNPLDGFPAPSMNCRFSQHARESPSLKVKTYPEVVQDFKQLRKSKSGLNVFEMLPLSEKCDSFDVTPSALTRMIKLGQFLAERYRHVLPSFLDAGKDFVTAGCVPEKDYFQSTAALLHGLLNEKQFMRLDVKKIHRHHVRSLGSLPWCHAIREVNVFMEKAYAEEHEVFQDRGAGASQRNQLYSNLGIRESQPAKQVLESLSRWFCEADFVPCSGRKCDRLNKLNVTLISQVISRHNAYLSADQVFQSYAVADTHLYFHKLLSWFEDKRGSDQIKLDVVDDFFFLKALTTLGHPSQRPVLPGSRLVVEQYRKERSKGAGARFWRVLVDGKVVTETLRSCSRAAAKGLCGLDTVKASLKEWTARNMFGVCSEFKDEL</sequence>
<dbReference type="AlphaFoldDB" id="A0AAN9AWA2"/>
<dbReference type="EMBL" id="JBAMIC010000019">
    <property type="protein sequence ID" value="KAK7094212.1"/>
    <property type="molecule type" value="Genomic_DNA"/>
</dbReference>
<name>A0AAN9AWA2_9CAEN</name>
<evidence type="ECO:0000256" key="1">
    <source>
        <dbReference type="SAM" id="SignalP"/>
    </source>
</evidence>
<keyword evidence="1" id="KW-0732">Signal</keyword>
<dbReference type="InterPro" id="IPR029033">
    <property type="entry name" value="His_PPase_superfam"/>
</dbReference>
<keyword evidence="3" id="KW-1185">Reference proteome</keyword>
<evidence type="ECO:0000313" key="2">
    <source>
        <dbReference type="EMBL" id="KAK7094212.1"/>
    </source>
</evidence>
<dbReference type="SUPFAM" id="SSF53254">
    <property type="entry name" value="Phosphoglycerate mutase-like"/>
    <property type="match status" value="1"/>
</dbReference>
<gene>
    <name evidence="2" type="ORF">V1264_007864</name>
</gene>
<dbReference type="Gene3D" id="3.40.50.1240">
    <property type="entry name" value="Phosphoglycerate mutase-like"/>
    <property type="match status" value="1"/>
</dbReference>
<protein>
    <submittedName>
        <fullName evidence="2">Uncharacterized protein</fullName>
    </submittedName>
</protein>
<organism evidence="2 3">
    <name type="scientific">Littorina saxatilis</name>
    <dbReference type="NCBI Taxonomy" id="31220"/>
    <lineage>
        <taxon>Eukaryota</taxon>
        <taxon>Metazoa</taxon>
        <taxon>Spiralia</taxon>
        <taxon>Lophotrochozoa</taxon>
        <taxon>Mollusca</taxon>
        <taxon>Gastropoda</taxon>
        <taxon>Caenogastropoda</taxon>
        <taxon>Littorinimorpha</taxon>
        <taxon>Littorinoidea</taxon>
        <taxon>Littorinidae</taxon>
        <taxon>Littorina</taxon>
    </lineage>
</organism>
<proteinExistence type="predicted"/>